<dbReference type="STRING" id="930146.SAMN05192533_11599"/>
<evidence type="ECO:0000313" key="1">
    <source>
        <dbReference type="EMBL" id="SEN58150.1"/>
    </source>
</evidence>
<protein>
    <submittedName>
        <fullName evidence="1">Uncharacterized protein</fullName>
    </submittedName>
</protein>
<evidence type="ECO:0000313" key="2">
    <source>
        <dbReference type="Proteomes" id="UP000198553"/>
    </source>
</evidence>
<gene>
    <name evidence="1" type="ORF">SAMN05192533_11599</name>
</gene>
<organism evidence="1 2">
    <name type="scientific">Mesobacillus persicus</name>
    <dbReference type="NCBI Taxonomy" id="930146"/>
    <lineage>
        <taxon>Bacteria</taxon>
        <taxon>Bacillati</taxon>
        <taxon>Bacillota</taxon>
        <taxon>Bacilli</taxon>
        <taxon>Bacillales</taxon>
        <taxon>Bacillaceae</taxon>
        <taxon>Mesobacillus</taxon>
    </lineage>
</organism>
<dbReference type="RefSeq" id="WP_090749057.1">
    <property type="nucleotide sequence ID" value="NZ_FOBW01000015.1"/>
</dbReference>
<keyword evidence="2" id="KW-1185">Reference proteome</keyword>
<reference evidence="2" key="1">
    <citation type="submission" date="2016-10" db="EMBL/GenBank/DDBJ databases">
        <authorList>
            <person name="Varghese N."/>
            <person name="Submissions S."/>
        </authorList>
    </citation>
    <scope>NUCLEOTIDE SEQUENCE [LARGE SCALE GENOMIC DNA]</scope>
    <source>
        <strain evidence="2">B48,IBRC-M 10115,DSM 25386,CECT 8001</strain>
    </source>
</reference>
<sequence length="189" mass="22194">MNYYEAIIMILEKRGPATIHLIWEEMNKLMTITRDEDLDIVHLESIIGLKREWFMLNGDLVSIRPERDPVKLTFKLSGYPGPEVKVTVDFIKGTFTFFEWHFNLKGRVPRSTVKQLGSVEEFKKDLYSLHIWDWEKDYQIDGIIVDGTSWSVVLETKGETFVREGLDSFPKEWKRFCRSMSQLTGVHLC</sequence>
<dbReference type="Proteomes" id="UP000198553">
    <property type="component" value="Unassembled WGS sequence"/>
</dbReference>
<dbReference type="EMBL" id="FOBW01000015">
    <property type="protein sequence ID" value="SEN58150.1"/>
    <property type="molecule type" value="Genomic_DNA"/>
</dbReference>
<name>A0A1H8HPE6_9BACI</name>
<proteinExistence type="predicted"/>
<dbReference type="OrthoDB" id="4979632at2"/>
<accession>A0A1H8HPE6</accession>
<dbReference type="AlphaFoldDB" id="A0A1H8HPE6"/>